<protein>
    <submittedName>
        <fullName evidence="2">Uncharacterized protein</fullName>
    </submittedName>
</protein>
<name>A0A8E0VNZ5_9TREM</name>
<organism evidence="2 3">
    <name type="scientific">Fasciolopsis buskii</name>
    <dbReference type="NCBI Taxonomy" id="27845"/>
    <lineage>
        <taxon>Eukaryota</taxon>
        <taxon>Metazoa</taxon>
        <taxon>Spiralia</taxon>
        <taxon>Lophotrochozoa</taxon>
        <taxon>Platyhelminthes</taxon>
        <taxon>Trematoda</taxon>
        <taxon>Digenea</taxon>
        <taxon>Plagiorchiida</taxon>
        <taxon>Echinostomata</taxon>
        <taxon>Echinostomatoidea</taxon>
        <taxon>Fasciolidae</taxon>
        <taxon>Fasciolopsis</taxon>
    </lineage>
</organism>
<dbReference type="EMBL" id="LUCM01001104">
    <property type="protein sequence ID" value="KAA0199488.1"/>
    <property type="molecule type" value="Genomic_DNA"/>
</dbReference>
<reference evidence="2" key="1">
    <citation type="submission" date="2019-05" db="EMBL/GenBank/DDBJ databases">
        <title>Annotation for the trematode Fasciolopsis buski.</title>
        <authorList>
            <person name="Choi Y.-J."/>
        </authorList>
    </citation>
    <scope>NUCLEOTIDE SEQUENCE</scope>
    <source>
        <strain evidence="2">HT</strain>
        <tissue evidence="2">Whole worm</tissue>
    </source>
</reference>
<sequence>DRTPNSSSSSGGGGGGGGSGVGVGDPAIVGTENATDDLPIGQDSDDSFSRLTHQPVQTEAGSFDAALRGIYPSHATRGLSRFPETGNLNRGTGALGQDSEAVRGSARLDPSSLPETGPVVPPVTR</sequence>
<accession>A0A8E0VNZ5</accession>
<evidence type="ECO:0000313" key="2">
    <source>
        <dbReference type="EMBL" id="KAA0199488.1"/>
    </source>
</evidence>
<dbReference type="AlphaFoldDB" id="A0A8E0VNZ5"/>
<feature type="region of interest" description="Disordered" evidence="1">
    <location>
        <begin position="81"/>
        <end position="125"/>
    </location>
</feature>
<feature type="compositionally biased region" description="Gly residues" evidence="1">
    <location>
        <begin position="10"/>
        <end position="23"/>
    </location>
</feature>
<evidence type="ECO:0000313" key="3">
    <source>
        <dbReference type="Proteomes" id="UP000728185"/>
    </source>
</evidence>
<keyword evidence="3" id="KW-1185">Reference proteome</keyword>
<feature type="non-terminal residue" evidence="2">
    <location>
        <position position="1"/>
    </location>
</feature>
<proteinExistence type="predicted"/>
<dbReference type="Proteomes" id="UP000728185">
    <property type="component" value="Unassembled WGS sequence"/>
</dbReference>
<comment type="caution">
    <text evidence="2">The sequence shown here is derived from an EMBL/GenBank/DDBJ whole genome shotgun (WGS) entry which is preliminary data.</text>
</comment>
<gene>
    <name evidence="2" type="ORF">FBUS_11059</name>
</gene>
<evidence type="ECO:0000256" key="1">
    <source>
        <dbReference type="SAM" id="MobiDB-lite"/>
    </source>
</evidence>
<feature type="region of interest" description="Disordered" evidence="1">
    <location>
        <begin position="1"/>
        <end position="49"/>
    </location>
</feature>